<dbReference type="PANTHER" id="PTHR10026">
    <property type="entry name" value="CYCLIN"/>
    <property type="match status" value="1"/>
</dbReference>
<feature type="compositionally biased region" description="Basic and acidic residues" evidence="13">
    <location>
        <begin position="387"/>
        <end position="398"/>
    </location>
</feature>
<keyword evidence="9" id="KW-0804">Transcription</keyword>
<evidence type="ECO:0000256" key="12">
    <source>
        <dbReference type="RuleBase" id="RU000383"/>
    </source>
</evidence>
<evidence type="ECO:0000313" key="16">
    <source>
        <dbReference type="Proteomes" id="UP001353858"/>
    </source>
</evidence>
<evidence type="ECO:0000313" key="15">
    <source>
        <dbReference type="EMBL" id="KAK4884167.1"/>
    </source>
</evidence>
<keyword evidence="10" id="KW-0539">Nucleus</keyword>
<evidence type="ECO:0000256" key="10">
    <source>
        <dbReference type="ARBA" id="ARBA00023242"/>
    </source>
</evidence>
<evidence type="ECO:0000256" key="2">
    <source>
        <dbReference type="ARBA" id="ARBA00008638"/>
    </source>
</evidence>
<evidence type="ECO:0000256" key="6">
    <source>
        <dbReference type="ARBA" id="ARBA00022843"/>
    </source>
</evidence>
<feature type="compositionally biased region" description="Basic and acidic residues" evidence="13">
    <location>
        <begin position="876"/>
        <end position="885"/>
    </location>
</feature>
<feature type="compositionally biased region" description="Basic residues" evidence="13">
    <location>
        <begin position="756"/>
        <end position="771"/>
    </location>
</feature>
<dbReference type="GO" id="GO:0005634">
    <property type="term" value="C:nucleus"/>
    <property type="evidence" value="ECO:0007669"/>
    <property type="project" value="UniProtKB-SubCell"/>
</dbReference>
<dbReference type="Gene3D" id="1.10.472.10">
    <property type="entry name" value="Cyclin-like"/>
    <property type="match status" value="2"/>
</dbReference>
<evidence type="ECO:0000256" key="4">
    <source>
        <dbReference type="ARBA" id="ARBA00022553"/>
    </source>
</evidence>
<evidence type="ECO:0000256" key="11">
    <source>
        <dbReference type="ARBA" id="ARBA00023306"/>
    </source>
</evidence>
<keyword evidence="7" id="KW-0805">Transcription regulation</keyword>
<accession>A0AAN7Q734</accession>
<feature type="compositionally biased region" description="Basic and acidic residues" evidence="13">
    <location>
        <begin position="319"/>
        <end position="337"/>
    </location>
</feature>
<feature type="domain" description="Cyclin-like" evidence="14">
    <location>
        <begin position="39"/>
        <end position="138"/>
    </location>
</feature>
<feature type="compositionally biased region" description="Polar residues" evidence="13">
    <location>
        <begin position="886"/>
        <end position="899"/>
    </location>
</feature>
<feature type="compositionally biased region" description="Polar residues" evidence="13">
    <location>
        <begin position="403"/>
        <end position="415"/>
    </location>
</feature>
<dbReference type="AlphaFoldDB" id="A0AAN7Q734"/>
<feature type="compositionally biased region" description="Basic and acidic residues" evidence="13">
    <location>
        <begin position="300"/>
        <end position="312"/>
    </location>
</feature>
<comment type="subcellular location">
    <subcellularLocation>
        <location evidence="1">Nucleus</location>
    </subcellularLocation>
</comment>
<feature type="compositionally biased region" description="Basic and acidic residues" evidence="13">
    <location>
        <begin position="837"/>
        <end position="846"/>
    </location>
</feature>
<dbReference type="FunFam" id="1.10.472.10:FF:000009">
    <property type="entry name" value="cyclin-T2 isoform X1"/>
    <property type="match status" value="1"/>
</dbReference>
<dbReference type="SUPFAM" id="SSF47954">
    <property type="entry name" value="Cyclin-like"/>
    <property type="match status" value="2"/>
</dbReference>
<evidence type="ECO:0000256" key="5">
    <source>
        <dbReference type="ARBA" id="ARBA00022618"/>
    </source>
</evidence>
<evidence type="ECO:0000256" key="7">
    <source>
        <dbReference type="ARBA" id="ARBA00023015"/>
    </source>
</evidence>
<feature type="compositionally biased region" description="Polar residues" evidence="13">
    <location>
        <begin position="622"/>
        <end position="639"/>
    </location>
</feature>
<evidence type="ECO:0000256" key="8">
    <source>
        <dbReference type="ARBA" id="ARBA00023127"/>
    </source>
</evidence>
<comment type="similarity">
    <text evidence="2">Belongs to the cyclin family. Cyclin C subfamily.</text>
</comment>
<dbReference type="GO" id="GO:0016538">
    <property type="term" value="F:cyclin-dependent protein serine/threonine kinase regulator activity"/>
    <property type="evidence" value="ECO:0007669"/>
    <property type="project" value="InterPro"/>
</dbReference>
<organism evidence="15 16">
    <name type="scientific">Aquatica leii</name>
    <dbReference type="NCBI Taxonomy" id="1421715"/>
    <lineage>
        <taxon>Eukaryota</taxon>
        <taxon>Metazoa</taxon>
        <taxon>Ecdysozoa</taxon>
        <taxon>Arthropoda</taxon>
        <taxon>Hexapoda</taxon>
        <taxon>Insecta</taxon>
        <taxon>Pterygota</taxon>
        <taxon>Neoptera</taxon>
        <taxon>Endopterygota</taxon>
        <taxon>Coleoptera</taxon>
        <taxon>Polyphaga</taxon>
        <taxon>Elateriformia</taxon>
        <taxon>Elateroidea</taxon>
        <taxon>Lampyridae</taxon>
        <taxon>Luciolinae</taxon>
        <taxon>Aquatica</taxon>
    </lineage>
</organism>
<name>A0AAN7Q734_9COLE</name>
<comment type="caution">
    <text evidence="15">The sequence shown here is derived from an EMBL/GenBank/DDBJ whole genome shotgun (WGS) entry which is preliminary data.</text>
</comment>
<feature type="region of interest" description="Disordered" evidence="13">
    <location>
        <begin position="580"/>
        <end position="646"/>
    </location>
</feature>
<feature type="compositionally biased region" description="Basic and acidic residues" evidence="13">
    <location>
        <begin position="416"/>
        <end position="429"/>
    </location>
</feature>
<feature type="compositionally biased region" description="Basic and acidic residues" evidence="13">
    <location>
        <begin position="446"/>
        <end position="459"/>
    </location>
</feature>
<dbReference type="GO" id="GO:0006357">
    <property type="term" value="P:regulation of transcription by RNA polymerase II"/>
    <property type="evidence" value="ECO:0007669"/>
    <property type="project" value="InterPro"/>
</dbReference>
<dbReference type="CDD" id="cd20538">
    <property type="entry name" value="CYCLIN_CCNT_rpt1"/>
    <property type="match status" value="1"/>
</dbReference>
<dbReference type="FunFam" id="1.10.472.10:FF:000004">
    <property type="entry name" value="Cyclin T2"/>
    <property type="match status" value="1"/>
</dbReference>
<proteinExistence type="inferred from homology"/>
<dbReference type="InterPro" id="IPR006671">
    <property type="entry name" value="Cyclin_N"/>
</dbReference>
<dbReference type="SMART" id="SM00385">
    <property type="entry name" value="CYCLIN"/>
    <property type="match status" value="1"/>
</dbReference>
<evidence type="ECO:0000256" key="13">
    <source>
        <dbReference type="SAM" id="MobiDB-lite"/>
    </source>
</evidence>
<dbReference type="Pfam" id="PF00134">
    <property type="entry name" value="Cyclin_N"/>
    <property type="match status" value="1"/>
</dbReference>
<dbReference type="InterPro" id="IPR013763">
    <property type="entry name" value="Cyclin-like_dom"/>
</dbReference>
<dbReference type="GO" id="GO:0051301">
    <property type="term" value="P:cell division"/>
    <property type="evidence" value="ECO:0007669"/>
    <property type="project" value="UniProtKB-KW"/>
</dbReference>
<keyword evidence="8 12" id="KW-0195">Cyclin</keyword>
<sequence length="942" mass="106277">MANSSNDWYFTKEQLENTPSKECGVEPYKELSYRQQAANFIQDMGQKLKVSQLCINTAIVYMHRFYVFHSFTRFPWNSIAAAALFLAAKVEEQPRKLEHVIRVVTPQKNPHDATFDTTSERYLAQAQDLVFNENILLQTLGFDVAIDHPHTHVVRCCHLVRASKDLAQTSYFMASNSLHLTTMCLQYKPTVVACFCIHFVCKWSNWEIPLSNEKKEWFSYVDETVTSELLEQLTKEFLFIYDRCSSRLKEKIMAIGDGLALTHNSGHSSSPFEPDKKFLSFPSSDQKDGHRHHGETKTLSMEDFKQKLRLPHDQSSSSQHRDREREYHEKKDRERLGHHMKPLPSSAQSSKQAPHGHHSSHIPPVDPKLNKLARPQSISGHPSNMRIEPRDILREATRDIGLPTTNKDSNSLQSRTSDKREYSHQRQEVKSSSGSSSDLINSNYNNDKRIDGSRSRPPVDSKVQVRRREETKSHMKLESDIKKHLSAAIHEKNTFLHKPLNSTSQISQKVKSPFATDTSKSVPNQSISQSSSATTVTSKTEAKILPYNGSNANNGNSFNLPLIDNDIKSKIEPVALEDPVIPPLPVKKPSLFSPEKSPPQKRSKVKTPPSSKKVHESPELPESSSGNGKRNRTSSTNSEPELRPVIKKIDQVQGFENIMRDSSIGIKLHQVPDIITPIPDGKQDKVNIQGSIAKELKPPDLIPPFNSSAPIMNGIETNPSLISSLLKEAPSVPHLPTVVAANTTVVTEPSKDKEHHREHKKNKKEKHKHKDRERSRDEKEKKKKHKDKDKEKHKHKHDKRQSEIEAVSAQPIKITIPKDKIQPPDNPPPNLGLKIKIPKDRIKTDTINESSSSVGGGLKIKIPKDVINSFSNNDSNGRKRDRDRTSPSNGGPPSKISKSNHNRLSDVKSNKNAYNKVTQLGDGETSIYRLAESKYINKGATT</sequence>
<evidence type="ECO:0000256" key="1">
    <source>
        <dbReference type="ARBA" id="ARBA00004123"/>
    </source>
</evidence>
<keyword evidence="6" id="KW-0832">Ubl conjugation</keyword>
<feature type="region of interest" description="Disordered" evidence="13">
    <location>
        <begin position="265"/>
        <end position="479"/>
    </location>
</feature>
<evidence type="ECO:0000256" key="9">
    <source>
        <dbReference type="ARBA" id="ARBA00023163"/>
    </source>
</evidence>
<dbReference type="InterPro" id="IPR036915">
    <property type="entry name" value="Cyclin-like_sf"/>
</dbReference>
<gene>
    <name evidence="15" type="ORF">RN001_000438</name>
</gene>
<dbReference type="Proteomes" id="UP001353858">
    <property type="component" value="Unassembled WGS sequence"/>
</dbReference>
<keyword evidence="3" id="KW-1017">Isopeptide bond</keyword>
<evidence type="ECO:0000256" key="3">
    <source>
        <dbReference type="ARBA" id="ARBA00022499"/>
    </source>
</evidence>
<keyword evidence="4" id="KW-0597">Phosphoprotein</keyword>
<feature type="region of interest" description="Disordered" evidence="13">
    <location>
        <begin position="514"/>
        <end position="538"/>
    </location>
</feature>
<dbReference type="CDD" id="cd20539">
    <property type="entry name" value="CYCLIN_CCNT_rpt2"/>
    <property type="match status" value="1"/>
</dbReference>
<feature type="compositionally biased region" description="Low complexity" evidence="13">
    <location>
        <begin position="519"/>
        <end position="538"/>
    </location>
</feature>
<keyword evidence="11" id="KW-0131">Cell cycle</keyword>
<feature type="compositionally biased region" description="Low complexity" evidence="13">
    <location>
        <begin position="737"/>
        <end position="747"/>
    </location>
</feature>
<dbReference type="EMBL" id="JARPUR010000001">
    <property type="protein sequence ID" value="KAK4884167.1"/>
    <property type="molecule type" value="Genomic_DNA"/>
</dbReference>
<keyword evidence="5" id="KW-0132">Cell division</keyword>
<protein>
    <recommendedName>
        <fullName evidence="14">Cyclin-like domain-containing protein</fullName>
    </recommendedName>
</protein>
<feature type="compositionally biased region" description="Basic residues" evidence="13">
    <location>
        <begin position="781"/>
        <end position="799"/>
    </location>
</feature>
<feature type="region of interest" description="Disordered" evidence="13">
    <location>
        <begin position="735"/>
        <end position="913"/>
    </location>
</feature>
<dbReference type="Pfam" id="PF21797">
    <property type="entry name" value="CycT2-like_C"/>
    <property type="match status" value="1"/>
</dbReference>
<reference evidence="16" key="1">
    <citation type="submission" date="2023-01" db="EMBL/GenBank/DDBJ databases">
        <title>Key to firefly adult light organ development and bioluminescence: homeobox transcription factors regulate luciferase expression and transportation to peroxisome.</title>
        <authorList>
            <person name="Fu X."/>
        </authorList>
    </citation>
    <scope>NUCLEOTIDE SEQUENCE [LARGE SCALE GENOMIC DNA]</scope>
</reference>
<keyword evidence="16" id="KW-1185">Reference proteome</keyword>
<dbReference type="InterPro" id="IPR043198">
    <property type="entry name" value="Cyclin/Ssn8"/>
</dbReference>
<evidence type="ECO:0000259" key="14">
    <source>
        <dbReference type="SMART" id="SM00385"/>
    </source>
</evidence>
<feature type="compositionally biased region" description="Basic and acidic residues" evidence="13">
    <location>
        <begin position="466"/>
        <end position="479"/>
    </location>
</feature>